<proteinExistence type="predicted"/>
<dbReference type="AlphaFoldDB" id="A0A2P4YKH3"/>
<evidence type="ECO:0000313" key="1">
    <source>
        <dbReference type="EMBL" id="POM78283.1"/>
    </source>
</evidence>
<evidence type="ECO:0000313" key="2">
    <source>
        <dbReference type="Proteomes" id="UP000237271"/>
    </source>
</evidence>
<comment type="caution">
    <text evidence="1">The sequence shown here is derived from an EMBL/GenBank/DDBJ whole genome shotgun (WGS) entry which is preliminary data.</text>
</comment>
<accession>A0A2P4YKH3</accession>
<dbReference type="EMBL" id="NCKW01002067">
    <property type="protein sequence ID" value="POM78283.1"/>
    <property type="molecule type" value="Genomic_DNA"/>
</dbReference>
<keyword evidence="2" id="KW-1185">Reference proteome</keyword>
<name>A0A2P4YKH3_9STRA</name>
<gene>
    <name evidence="1" type="ORF">PHPALM_4205</name>
</gene>
<protein>
    <submittedName>
        <fullName evidence="1">Uncharacterized protein</fullName>
    </submittedName>
</protein>
<sequence>MSTTREGRRIPVCGWGWDYARRVLQRVDHLVYSKLDALPLSAAHKAVRMKWSETLILNPGMF</sequence>
<reference evidence="1 2" key="1">
    <citation type="journal article" date="2017" name="Genome Biol. Evol.">
        <title>Phytophthora megakarya and P. palmivora, closely related causal agents of cacao black pod rot, underwent increases in genome sizes and gene numbers by different mechanisms.</title>
        <authorList>
            <person name="Ali S.S."/>
            <person name="Shao J."/>
            <person name="Lary D.J."/>
            <person name="Kronmiller B."/>
            <person name="Shen D."/>
            <person name="Strem M.D."/>
            <person name="Amoako-Attah I."/>
            <person name="Akrofi A.Y."/>
            <person name="Begoude B.A."/>
            <person name="Ten Hoopen G.M."/>
            <person name="Coulibaly K."/>
            <person name="Kebe B.I."/>
            <person name="Melnick R.L."/>
            <person name="Guiltinan M.J."/>
            <person name="Tyler B.M."/>
            <person name="Meinhardt L.W."/>
            <person name="Bailey B.A."/>
        </authorList>
    </citation>
    <scope>NUCLEOTIDE SEQUENCE [LARGE SCALE GENOMIC DNA]</scope>
    <source>
        <strain evidence="2">sbr112.9</strain>
    </source>
</reference>
<organism evidence="1 2">
    <name type="scientific">Phytophthora palmivora</name>
    <dbReference type="NCBI Taxonomy" id="4796"/>
    <lineage>
        <taxon>Eukaryota</taxon>
        <taxon>Sar</taxon>
        <taxon>Stramenopiles</taxon>
        <taxon>Oomycota</taxon>
        <taxon>Peronosporomycetes</taxon>
        <taxon>Peronosporales</taxon>
        <taxon>Peronosporaceae</taxon>
        <taxon>Phytophthora</taxon>
    </lineage>
</organism>
<dbReference type="Proteomes" id="UP000237271">
    <property type="component" value="Unassembled WGS sequence"/>
</dbReference>